<keyword evidence="1" id="KW-1133">Transmembrane helix</keyword>
<evidence type="ECO:0000313" key="2">
    <source>
        <dbReference type="EMBL" id="CAE1267701.1"/>
    </source>
</evidence>
<dbReference type="EMBL" id="CAHIKZ030001548">
    <property type="protein sequence ID" value="CAE1267701.1"/>
    <property type="molecule type" value="Genomic_DNA"/>
</dbReference>
<evidence type="ECO:0000313" key="3">
    <source>
        <dbReference type="Proteomes" id="UP000597762"/>
    </source>
</evidence>
<evidence type="ECO:0000256" key="1">
    <source>
        <dbReference type="SAM" id="Phobius"/>
    </source>
</evidence>
<dbReference type="AlphaFoldDB" id="A0A812CEZ9"/>
<dbReference type="Proteomes" id="UP000597762">
    <property type="component" value="Unassembled WGS sequence"/>
</dbReference>
<feature type="transmembrane region" description="Helical" evidence="1">
    <location>
        <begin position="195"/>
        <end position="214"/>
    </location>
</feature>
<keyword evidence="1" id="KW-0472">Membrane</keyword>
<keyword evidence="1" id="KW-0812">Transmembrane</keyword>
<feature type="transmembrane region" description="Helical" evidence="1">
    <location>
        <begin position="109"/>
        <end position="129"/>
    </location>
</feature>
<keyword evidence="3" id="KW-1185">Reference proteome</keyword>
<feature type="transmembrane region" description="Helical" evidence="1">
    <location>
        <begin position="75"/>
        <end position="97"/>
    </location>
</feature>
<organism evidence="2 3">
    <name type="scientific">Acanthosepion pharaonis</name>
    <name type="common">Pharaoh cuttlefish</name>
    <name type="synonym">Sepia pharaonis</name>
    <dbReference type="NCBI Taxonomy" id="158019"/>
    <lineage>
        <taxon>Eukaryota</taxon>
        <taxon>Metazoa</taxon>
        <taxon>Spiralia</taxon>
        <taxon>Lophotrochozoa</taxon>
        <taxon>Mollusca</taxon>
        <taxon>Cephalopoda</taxon>
        <taxon>Coleoidea</taxon>
        <taxon>Decapodiformes</taxon>
        <taxon>Sepiida</taxon>
        <taxon>Sepiina</taxon>
        <taxon>Sepiidae</taxon>
        <taxon>Acanthosepion</taxon>
    </lineage>
</organism>
<gene>
    <name evidence="2" type="ORF">SPHA_35709</name>
</gene>
<accession>A0A812CEZ9</accession>
<feature type="transmembrane region" description="Helical" evidence="1">
    <location>
        <begin position="169"/>
        <end position="189"/>
    </location>
</feature>
<reference evidence="2" key="1">
    <citation type="submission" date="2021-01" db="EMBL/GenBank/DDBJ databases">
        <authorList>
            <person name="Li R."/>
            <person name="Bekaert M."/>
        </authorList>
    </citation>
    <scope>NUCLEOTIDE SEQUENCE</scope>
    <source>
        <strain evidence="2">Farmed</strain>
    </source>
</reference>
<feature type="transmembrane region" description="Helical" evidence="1">
    <location>
        <begin position="49"/>
        <end position="69"/>
    </location>
</feature>
<comment type="caution">
    <text evidence="2">The sequence shown here is derived from an EMBL/GenBank/DDBJ whole genome shotgun (WGS) entry which is preliminary data.</text>
</comment>
<proteinExistence type="predicted"/>
<feature type="transmembrane region" description="Helical" evidence="1">
    <location>
        <begin position="23"/>
        <end position="42"/>
    </location>
</feature>
<sequence length="239" mass="28544">MPHIYNSIFISPFLPHPLNHSPTIFFLISISFSLFGVLHLLLLSVLFPFSFYLFLLFHVLFLYCFPFLSPTFDSFTFLYLYCFPFLSLFLFSFFFFYSFTFMYLFPFSFPFESFIFFICTVSLSFLSLFTHSSTYFPLLFTFKQILHVYHHFTFHFFLPLNLSQPYIHLFTLFLIFSFACFSSLLTIFLFTTFSFASLLSLFVLCLTTFHHLLIQCPSNFFSLPHSLLYSTLYQSFSFF</sequence>
<protein>
    <submittedName>
        <fullName evidence="2">Uncharacterized protein</fullName>
    </submittedName>
</protein>
<name>A0A812CEZ9_ACAPH</name>